<reference evidence="3" key="1">
    <citation type="journal article" date="2019" name="Int. J. Syst. Evol. Microbiol.">
        <title>The Global Catalogue of Microorganisms (GCM) 10K type strain sequencing project: providing services to taxonomists for standard genome sequencing and annotation.</title>
        <authorList>
            <consortium name="The Broad Institute Genomics Platform"/>
            <consortium name="The Broad Institute Genome Sequencing Center for Infectious Disease"/>
            <person name="Wu L."/>
            <person name="Ma J."/>
        </authorList>
    </citation>
    <scope>NUCLEOTIDE SEQUENCE [LARGE SCALE GENOMIC DNA]</scope>
    <source>
        <strain evidence="3">JCM 13250</strain>
    </source>
</reference>
<evidence type="ECO:0000313" key="3">
    <source>
        <dbReference type="Proteomes" id="UP001500218"/>
    </source>
</evidence>
<dbReference type="EMBL" id="BAAALT010000097">
    <property type="protein sequence ID" value="GAA1808955.1"/>
    <property type="molecule type" value="Genomic_DNA"/>
</dbReference>
<protein>
    <submittedName>
        <fullName evidence="2">Uncharacterized protein</fullName>
    </submittedName>
</protein>
<comment type="caution">
    <text evidence="2">The sequence shown here is derived from an EMBL/GenBank/DDBJ whole genome shotgun (WGS) entry which is preliminary data.</text>
</comment>
<proteinExistence type="predicted"/>
<evidence type="ECO:0000313" key="2">
    <source>
        <dbReference type="EMBL" id="GAA1808955.1"/>
    </source>
</evidence>
<sequence>MSREGIAPPGSGYAQQRHYVIAVRLADLRGPDSGTVTLDHRLDWSGDATYDLDDPGDLQVMYQTVLNEATSVDDLHRWLDGATLRRRWSDLWLPAQLRALWQAPLPGACRPAPSYGRLSGPGPRHSGPAHRGRRSLHRMGPPQRIRHGG</sequence>
<gene>
    <name evidence="2" type="ORF">GCM10009682_33430</name>
</gene>
<feature type="region of interest" description="Disordered" evidence="1">
    <location>
        <begin position="112"/>
        <end position="149"/>
    </location>
</feature>
<keyword evidence="3" id="KW-1185">Reference proteome</keyword>
<name>A0ABP4YG86_9ACTN</name>
<evidence type="ECO:0000256" key="1">
    <source>
        <dbReference type="SAM" id="MobiDB-lite"/>
    </source>
</evidence>
<accession>A0ABP4YG86</accession>
<feature type="compositionally biased region" description="Basic residues" evidence="1">
    <location>
        <begin position="127"/>
        <end position="137"/>
    </location>
</feature>
<dbReference type="Proteomes" id="UP001500218">
    <property type="component" value="Unassembled WGS sequence"/>
</dbReference>
<organism evidence="2 3">
    <name type="scientific">Luedemannella flava</name>
    <dbReference type="NCBI Taxonomy" id="349316"/>
    <lineage>
        <taxon>Bacteria</taxon>
        <taxon>Bacillati</taxon>
        <taxon>Actinomycetota</taxon>
        <taxon>Actinomycetes</taxon>
        <taxon>Micromonosporales</taxon>
        <taxon>Micromonosporaceae</taxon>
        <taxon>Luedemannella</taxon>
    </lineage>
</organism>